<comment type="caution">
    <text evidence="5">The sequence shown here is derived from an EMBL/GenBank/DDBJ whole genome shotgun (WGS) entry which is preliminary data.</text>
</comment>
<keyword evidence="6" id="KW-1185">Reference proteome</keyword>
<dbReference type="InterPro" id="IPR016181">
    <property type="entry name" value="Acyl_CoA_acyltransferase"/>
</dbReference>
<dbReference type="SUPFAM" id="SSF55729">
    <property type="entry name" value="Acyl-CoA N-acyltransferases (Nat)"/>
    <property type="match status" value="1"/>
</dbReference>
<evidence type="ECO:0000259" key="4">
    <source>
        <dbReference type="PROSITE" id="PS51186"/>
    </source>
</evidence>
<dbReference type="PANTHER" id="PTHR43877">
    <property type="entry name" value="AMINOALKYLPHOSPHONATE N-ACETYLTRANSFERASE-RELATED-RELATED"/>
    <property type="match status" value="1"/>
</dbReference>
<dbReference type="AlphaFoldDB" id="A0A5N6MHD4"/>
<feature type="region of interest" description="Disordered" evidence="3">
    <location>
        <begin position="1"/>
        <end position="57"/>
    </location>
</feature>
<feature type="domain" description="N-acetyltransferase" evidence="4">
    <location>
        <begin position="55"/>
        <end position="206"/>
    </location>
</feature>
<sequence length="212" mass="23028">MRHCCIRRTATPTPSGPPCSGPPEMVPAGPGPHPGRVEERRDAGQDDNAYMPVPPSLRRRGTSDIDTLISWIPDEAALLMFTGRRMAWPPTERQFAELADIPGLTAWVLESQPPPGKVLGQAELYVHEGHAHIARVIIDPRFRGRGLSQQLIRLVLDRARAEGAGSAGLRVVKGNAIALRAYRRLGFVIDPRGETADALMLELDLSQPAATG</sequence>
<protein>
    <submittedName>
        <fullName evidence="5">GNAT family N-acetyltransferase</fullName>
    </submittedName>
</protein>
<dbReference type="Pfam" id="PF00583">
    <property type="entry name" value="Acetyltransf_1"/>
    <property type="match status" value="1"/>
</dbReference>
<accession>A0A5N6MHD4</accession>
<dbReference type="InterPro" id="IPR000182">
    <property type="entry name" value="GNAT_dom"/>
</dbReference>
<proteinExistence type="predicted"/>
<dbReference type="GO" id="GO:0016747">
    <property type="term" value="F:acyltransferase activity, transferring groups other than amino-acyl groups"/>
    <property type="evidence" value="ECO:0007669"/>
    <property type="project" value="InterPro"/>
</dbReference>
<reference evidence="5 6" key="1">
    <citation type="submission" date="2019-08" db="EMBL/GenBank/DDBJ databases">
        <title>Arthrobacter sp. nov., isolated from plateau pika and Tibetan wild ass.</title>
        <authorList>
            <person name="Ge Y."/>
        </authorList>
    </citation>
    <scope>NUCLEOTIDE SEQUENCE [LARGE SCALE GENOMIC DNA]</scope>
    <source>
        <strain evidence="5 6">785</strain>
    </source>
</reference>
<dbReference type="EMBL" id="VTFX01000004">
    <property type="protein sequence ID" value="KAD3633159.1"/>
    <property type="molecule type" value="Genomic_DNA"/>
</dbReference>
<feature type="compositionally biased region" description="Basic and acidic residues" evidence="3">
    <location>
        <begin position="35"/>
        <end position="44"/>
    </location>
</feature>
<gene>
    <name evidence="5" type="ORF">GD627_10065</name>
</gene>
<organism evidence="5 6">
    <name type="scientific">Arthrobacter yangruifuii</name>
    <dbReference type="NCBI Taxonomy" id="2606616"/>
    <lineage>
        <taxon>Bacteria</taxon>
        <taxon>Bacillati</taxon>
        <taxon>Actinomycetota</taxon>
        <taxon>Actinomycetes</taxon>
        <taxon>Micrococcales</taxon>
        <taxon>Micrococcaceae</taxon>
        <taxon>Arthrobacter</taxon>
    </lineage>
</organism>
<keyword evidence="2" id="KW-0012">Acyltransferase</keyword>
<name>A0A5N6MHD4_9MICC</name>
<evidence type="ECO:0000256" key="3">
    <source>
        <dbReference type="SAM" id="MobiDB-lite"/>
    </source>
</evidence>
<evidence type="ECO:0000313" key="6">
    <source>
        <dbReference type="Proteomes" id="UP000326852"/>
    </source>
</evidence>
<dbReference type="InterPro" id="IPR050832">
    <property type="entry name" value="Bact_Acetyltransf"/>
</dbReference>
<evidence type="ECO:0000313" key="5">
    <source>
        <dbReference type="EMBL" id="KAD3633159.1"/>
    </source>
</evidence>
<dbReference type="Proteomes" id="UP000326852">
    <property type="component" value="Unassembled WGS sequence"/>
</dbReference>
<evidence type="ECO:0000256" key="2">
    <source>
        <dbReference type="ARBA" id="ARBA00023315"/>
    </source>
</evidence>
<evidence type="ECO:0000256" key="1">
    <source>
        <dbReference type="ARBA" id="ARBA00022679"/>
    </source>
</evidence>
<dbReference type="Gene3D" id="3.40.630.30">
    <property type="match status" value="1"/>
</dbReference>
<feature type="compositionally biased region" description="Pro residues" evidence="3">
    <location>
        <begin position="14"/>
        <end position="33"/>
    </location>
</feature>
<dbReference type="CDD" id="cd04301">
    <property type="entry name" value="NAT_SF"/>
    <property type="match status" value="1"/>
</dbReference>
<dbReference type="PANTHER" id="PTHR43877:SF2">
    <property type="entry name" value="AMINOALKYLPHOSPHONATE N-ACETYLTRANSFERASE-RELATED"/>
    <property type="match status" value="1"/>
</dbReference>
<keyword evidence="1 5" id="KW-0808">Transferase</keyword>
<dbReference type="PROSITE" id="PS51186">
    <property type="entry name" value="GNAT"/>
    <property type="match status" value="1"/>
</dbReference>